<dbReference type="RefSeq" id="XP_066006978.1">
    <property type="nucleotide sequence ID" value="XM_066153648.1"/>
</dbReference>
<organism evidence="3 4">
    <name type="scientific">Colletotrichum fructicola (strain Nara gc5)</name>
    <name type="common">Anthracnose fungus</name>
    <name type="synonym">Colletotrichum gloeosporioides (strain Nara gc5)</name>
    <dbReference type="NCBI Taxonomy" id="1213859"/>
    <lineage>
        <taxon>Eukaryota</taxon>
        <taxon>Fungi</taxon>
        <taxon>Dikarya</taxon>
        <taxon>Ascomycota</taxon>
        <taxon>Pezizomycotina</taxon>
        <taxon>Sordariomycetes</taxon>
        <taxon>Hypocreomycetidae</taxon>
        <taxon>Glomerellales</taxon>
        <taxon>Glomerellaceae</taxon>
        <taxon>Colletotrichum</taxon>
        <taxon>Colletotrichum gloeosporioides species complex</taxon>
    </lineage>
</organism>
<dbReference type="GO" id="GO:0006396">
    <property type="term" value="P:RNA processing"/>
    <property type="evidence" value="ECO:0007669"/>
    <property type="project" value="TreeGrafter"/>
</dbReference>
<dbReference type="GeneID" id="90980614"/>
<sequence length="335" mass="37467">MDVWTSQFDITANDIFTQKLVAKSQVTPLHVASAYGLNVVVKRILKDTPAAVEATDVHGRTPLCYAIRCPLTAVSTIRLLLRHQAKTNDCILLDDLEVSLLEYCCKKGLFSFAVCLLNHRAEGDLQHLFRLTLLASSTTSARRKRATLIERLIQRGADPNGVVRASSISEQPLLLDLALASPSATERLLDLPDIDINIQDSSGWTPLSRLLLQHHPNCKTVSLLLRRRAKLQPYSFNGILRLSTFWSLQELVTMLSRYANTVDLFRLLYRYCESHTAKDAVMLCFLASAAPQSRVLAGIPNSDLNDIRRGNGFILMHYFKFGLMPLDASSSDDRE</sequence>
<dbReference type="SUPFAM" id="SSF48403">
    <property type="entry name" value="Ankyrin repeat"/>
    <property type="match status" value="1"/>
</dbReference>
<keyword evidence="4" id="KW-1185">Reference proteome</keyword>
<comment type="caution">
    <text evidence="3">The sequence shown here is derived from an EMBL/GenBank/DDBJ whole genome shotgun (WGS) entry which is preliminary data.</text>
</comment>
<keyword evidence="2" id="KW-0040">ANK repeat</keyword>
<keyword evidence="1" id="KW-0677">Repeat</keyword>
<dbReference type="SMART" id="SM00248">
    <property type="entry name" value="ANK"/>
    <property type="match status" value="4"/>
</dbReference>
<dbReference type="AlphaFoldDB" id="A0A7J6IES1"/>
<dbReference type="GO" id="GO:0003723">
    <property type="term" value="F:RNA binding"/>
    <property type="evidence" value="ECO:0007669"/>
    <property type="project" value="TreeGrafter"/>
</dbReference>
<dbReference type="PANTHER" id="PTHR24141">
    <property type="entry name" value="2-5A-DEPENDENT RIBONUCLEASE"/>
    <property type="match status" value="1"/>
</dbReference>
<name>A0A7J6IES1_COLFN</name>
<dbReference type="PANTHER" id="PTHR24141:SF1">
    <property type="entry name" value="2-5A-DEPENDENT RIBONUCLEASE"/>
    <property type="match status" value="1"/>
</dbReference>
<reference evidence="3 4" key="2">
    <citation type="submission" date="2020-04" db="EMBL/GenBank/DDBJ databases">
        <title>Genome sequencing and assembly of multiple isolates from the Colletotrichum gloeosporioides species complex.</title>
        <authorList>
            <person name="Gan P."/>
            <person name="Shirasu K."/>
        </authorList>
    </citation>
    <scope>NUCLEOTIDE SEQUENCE [LARGE SCALE GENOMIC DNA]</scope>
    <source>
        <strain evidence="3 4">Nara gc5</strain>
    </source>
</reference>
<dbReference type="EMBL" id="ANPB02000011">
    <property type="protein sequence ID" value="KAF4474370.1"/>
    <property type="molecule type" value="Genomic_DNA"/>
</dbReference>
<accession>A0A7J6IES1</accession>
<gene>
    <name evidence="3" type="primary">MIMI_L93</name>
    <name evidence="3" type="ORF">CGGC5_v016929</name>
</gene>
<evidence type="ECO:0000256" key="2">
    <source>
        <dbReference type="ARBA" id="ARBA00023043"/>
    </source>
</evidence>
<dbReference type="OrthoDB" id="4851103at2759"/>
<proteinExistence type="predicted"/>
<protein>
    <submittedName>
        <fullName evidence="3">Putative ankyrin repeat protein L93</fullName>
    </submittedName>
</protein>
<dbReference type="GO" id="GO:0004540">
    <property type="term" value="F:RNA nuclease activity"/>
    <property type="evidence" value="ECO:0007669"/>
    <property type="project" value="TreeGrafter"/>
</dbReference>
<dbReference type="InterPro" id="IPR036770">
    <property type="entry name" value="Ankyrin_rpt-contain_sf"/>
</dbReference>
<dbReference type="Gene3D" id="1.25.40.20">
    <property type="entry name" value="Ankyrin repeat-containing domain"/>
    <property type="match status" value="2"/>
</dbReference>
<evidence type="ECO:0000313" key="3">
    <source>
        <dbReference type="EMBL" id="KAF4474370.1"/>
    </source>
</evidence>
<evidence type="ECO:0000313" key="4">
    <source>
        <dbReference type="Proteomes" id="UP000011096"/>
    </source>
</evidence>
<dbReference type="InParanoid" id="A0A7J6IES1"/>
<evidence type="ECO:0000256" key="1">
    <source>
        <dbReference type="ARBA" id="ARBA00022737"/>
    </source>
</evidence>
<dbReference type="InterPro" id="IPR002110">
    <property type="entry name" value="Ankyrin_rpt"/>
</dbReference>
<dbReference type="Pfam" id="PF12796">
    <property type="entry name" value="Ank_2"/>
    <property type="match status" value="1"/>
</dbReference>
<reference evidence="3 4" key="1">
    <citation type="submission" date="2012-08" db="EMBL/GenBank/DDBJ databases">
        <authorList>
            <person name="Gan P.H.P."/>
            <person name="Ikeda K."/>
            <person name="Irieda H."/>
            <person name="Narusaka M."/>
            <person name="O'Connell R.J."/>
            <person name="Narusaka Y."/>
            <person name="Takano Y."/>
            <person name="Kubo Y."/>
            <person name="Shirasu K."/>
        </authorList>
    </citation>
    <scope>NUCLEOTIDE SEQUENCE [LARGE SCALE GENOMIC DNA]</scope>
    <source>
        <strain evidence="3 4">Nara gc5</strain>
    </source>
</reference>
<dbReference type="Proteomes" id="UP000011096">
    <property type="component" value="Unassembled WGS sequence"/>
</dbReference>